<dbReference type="AlphaFoldDB" id="A0A7U2HZX6"/>
<dbReference type="Proteomes" id="UP000663193">
    <property type="component" value="Chromosome 8"/>
</dbReference>
<dbReference type="OrthoDB" id="5413827at2759"/>
<sequence>MAPRKLDASPRSAIAGARVAKRTNKKIRFSTNGPLGVERKSGEFLKLTRKNQQESPLQRLPAELRNRIFEYVLSGNEYSIETKIGSFVTIEDVSKAPENAFALLEVSPQIFAETALLRLSLSVFSICSAGLLHQWLGGLLEAKFNVIGKLHLRLDLCLSASPISAYHLLTLSKPMNDDVVGWDFTRLSALEWIRVLFSVRSNASFGEDFCVDAINKKGREVTYQMKIINPKVSVTANWCDRNLIEEHSCNAMTDISLQKD</sequence>
<proteinExistence type="predicted"/>
<accession>A0A7U2HZX6</accession>
<dbReference type="EMBL" id="CP069030">
    <property type="protein sequence ID" value="QRC98130.1"/>
    <property type="molecule type" value="Genomic_DNA"/>
</dbReference>
<dbReference type="VEuPathDB" id="FungiDB:JI435_042300"/>
<name>A0A7U2HZX6_PHANO</name>
<keyword evidence="2" id="KW-1185">Reference proteome</keyword>
<dbReference type="PANTHER" id="PTHR42085">
    <property type="entry name" value="F-BOX DOMAIN-CONTAINING PROTEIN"/>
    <property type="match status" value="1"/>
</dbReference>
<evidence type="ECO:0000313" key="1">
    <source>
        <dbReference type="EMBL" id="QRC98130.1"/>
    </source>
</evidence>
<dbReference type="RefSeq" id="XP_001794650.1">
    <property type="nucleotide sequence ID" value="XM_001794598.1"/>
</dbReference>
<protein>
    <submittedName>
        <fullName evidence="1">Uncharacterized protein</fullName>
    </submittedName>
</protein>
<organism evidence="1 2">
    <name type="scientific">Phaeosphaeria nodorum (strain SN15 / ATCC MYA-4574 / FGSC 10173)</name>
    <name type="common">Glume blotch fungus</name>
    <name type="synonym">Parastagonospora nodorum</name>
    <dbReference type="NCBI Taxonomy" id="321614"/>
    <lineage>
        <taxon>Eukaryota</taxon>
        <taxon>Fungi</taxon>
        <taxon>Dikarya</taxon>
        <taxon>Ascomycota</taxon>
        <taxon>Pezizomycotina</taxon>
        <taxon>Dothideomycetes</taxon>
        <taxon>Pleosporomycetidae</taxon>
        <taxon>Pleosporales</taxon>
        <taxon>Pleosporineae</taxon>
        <taxon>Phaeosphaeriaceae</taxon>
        <taxon>Parastagonospora</taxon>
    </lineage>
</organism>
<dbReference type="KEGG" id="pno:SNOG_04230"/>
<dbReference type="InterPro" id="IPR038883">
    <property type="entry name" value="AN11006-like"/>
</dbReference>
<evidence type="ECO:0000313" key="2">
    <source>
        <dbReference type="Proteomes" id="UP000663193"/>
    </source>
</evidence>
<dbReference type="PANTHER" id="PTHR42085:SF1">
    <property type="entry name" value="F-BOX DOMAIN-CONTAINING PROTEIN"/>
    <property type="match status" value="1"/>
</dbReference>
<reference evidence="2" key="1">
    <citation type="journal article" date="2021" name="BMC Genomics">
        <title>Chromosome-level genome assembly and manually-curated proteome of model necrotroph Parastagonospora nodorum Sn15 reveals a genome-wide trove of candidate effector homologs, and redundancy of virulence-related functions within an accessory chromosome.</title>
        <authorList>
            <person name="Bertazzoni S."/>
            <person name="Jones D.A.B."/>
            <person name="Phan H.T."/>
            <person name="Tan K.-C."/>
            <person name="Hane J.K."/>
        </authorList>
    </citation>
    <scope>NUCLEOTIDE SEQUENCE [LARGE SCALE GENOMIC DNA]</scope>
    <source>
        <strain evidence="2">SN15 / ATCC MYA-4574 / FGSC 10173)</strain>
    </source>
</reference>
<gene>
    <name evidence="1" type="ORF">JI435_042300</name>
</gene>